<accession>A0AAV7UI89</accession>
<gene>
    <name evidence="1" type="ORF">NDU88_005476</name>
</gene>
<protein>
    <submittedName>
        <fullName evidence="1">Uncharacterized protein</fullName>
    </submittedName>
</protein>
<name>A0AAV7UI89_PLEWA</name>
<proteinExistence type="predicted"/>
<comment type="caution">
    <text evidence="1">The sequence shown here is derived from an EMBL/GenBank/DDBJ whole genome shotgun (WGS) entry which is preliminary data.</text>
</comment>
<dbReference type="AlphaFoldDB" id="A0AAV7UI89"/>
<keyword evidence="2" id="KW-1185">Reference proteome</keyword>
<dbReference type="Proteomes" id="UP001066276">
    <property type="component" value="Chromosome 3_1"/>
</dbReference>
<reference evidence="1" key="1">
    <citation type="journal article" date="2022" name="bioRxiv">
        <title>Sequencing and chromosome-scale assembly of the giantPleurodeles waltlgenome.</title>
        <authorList>
            <person name="Brown T."/>
            <person name="Elewa A."/>
            <person name="Iarovenko S."/>
            <person name="Subramanian E."/>
            <person name="Araus A.J."/>
            <person name="Petzold A."/>
            <person name="Susuki M."/>
            <person name="Suzuki K.-i.T."/>
            <person name="Hayashi T."/>
            <person name="Toyoda A."/>
            <person name="Oliveira C."/>
            <person name="Osipova E."/>
            <person name="Leigh N.D."/>
            <person name="Simon A."/>
            <person name="Yun M.H."/>
        </authorList>
    </citation>
    <scope>NUCLEOTIDE SEQUENCE</scope>
    <source>
        <strain evidence="1">20211129_DDA</strain>
        <tissue evidence="1">Liver</tissue>
    </source>
</reference>
<evidence type="ECO:0000313" key="1">
    <source>
        <dbReference type="EMBL" id="KAJ1188719.1"/>
    </source>
</evidence>
<sequence length="99" mass="11294">MDAVLAERGESYECICRDPWRTLNMSNGNPAHHIEKFKAVPIQLSAFVQESSRLPLAQLQVVRTLHVSGPQVASERRGKKQEQQAVVRLSEFYRHPALR</sequence>
<evidence type="ECO:0000313" key="2">
    <source>
        <dbReference type="Proteomes" id="UP001066276"/>
    </source>
</evidence>
<organism evidence="1 2">
    <name type="scientific">Pleurodeles waltl</name>
    <name type="common">Iberian ribbed newt</name>
    <dbReference type="NCBI Taxonomy" id="8319"/>
    <lineage>
        <taxon>Eukaryota</taxon>
        <taxon>Metazoa</taxon>
        <taxon>Chordata</taxon>
        <taxon>Craniata</taxon>
        <taxon>Vertebrata</taxon>
        <taxon>Euteleostomi</taxon>
        <taxon>Amphibia</taxon>
        <taxon>Batrachia</taxon>
        <taxon>Caudata</taxon>
        <taxon>Salamandroidea</taxon>
        <taxon>Salamandridae</taxon>
        <taxon>Pleurodelinae</taxon>
        <taxon>Pleurodeles</taxon>
    </lineage>
</organism>
<dbReference type="EMBL" id="JANPWB010000005">
    <property type="protein sequence ID" value="KAJ1188719.1"/>
    <property type="molecule type" value="Genomic_DNA"/>
</dbReference>